<gene>
    <name evidence="1" type="ORF">chiPu_0001964</name>
</gene>
<dbReference type="Proteomes" id="UP000287033">
    <property type="component" value="Unassembled WGS sequence"/>
</dbReference>
<organism evidence="1 2">
    <name type="scientific">Chiloscyllium punctatum</name>
    <name type="common">Brownbanded bambooshark</name>
    <name type="synonym">Hemiscyllium punctatum</name>
    <dbReference type="NCBI Taxonomy" id="137246"/>
    <lineage>
        <taxon>Eukaryota</taxon>
        <taxon>Metazoa</taxon>
        <taxon>Chordata</taxon>
        <taxon>Craniata</taxon>
        <taxon>Vertebrata</taxon>
        <taxon>Chondrichthyes</taxon>
        <taxon>Elasmobranchii</taxon>
        <taxon>Galeomorphii</taxon>
        <taxon>Galeoidea</taxon>
        <taxon>Orectolobiformes</taxon>
        <taxon>Hemiscylliidae</taxon>
        <taxon>Chiloscyllium</taxon>
    </lineage>
</organism>
<dbReference type="AlphaFoldDB" id="A0A401RZH2"/>
<evidence type="ECO:0000313" key="2">
    <source>
        <dbReference type="Proteomes" id="UP000287033"/>
    </source>
</evidence>
<proteinExistence type="predicted"/>
<protein>
    <submittedName>
        <fullName evidence="1">Uncharacterized protein</fullName>
    </submittedName>
</protein>
<sequence>MWSGLSALRQREVVTSEAAVAGGHDRWSGDKAERTVTQVLQFSIIHEREPATLSWARPSWCIPSLSTTVWSRT</sequence>
<evidence type="ECO:0000313" key="1">
    <source>
        <dbReference type="EMBL" id="GCC23567.1"/>
    </source>
</evidence>
<dbReference type="EMBL" id="BEZZ01000033">
    <property type="protein sequence ID" value="GCC23567.1"/>
    <property type="molecule type" value="Genomic_DNA"/>
</dbReference>
<comment type="caution">
    <text evidence="1">The sequence shown here is derived from an EMBL/GenBank/DDBJ whole genome shotgun (WGS) entry which is preliminary data.</text>
</comment>
<reference evidence="1 2" key="1">
    <citation type="journal article" date="2018" name="Nat. Ecol. Evol.">
        <title>Shark genomes provide insights into elasmobranch evolution and the origin of vertebrates.</title>
        <authorList>
            <person name="Hara Y"/>
            <person name="Yamaguchi K"/>
            <person name="Onimaru K"/>
            <person name="Kadota M"/>
            <person name="Koyanagi M"/>
            <person name="Keeley SD"/>
            <person name="Tatsumi K"/>
            <person name="Tanaka K"/>
            <person name="Motone F"/>
            <person name="Kageyama Y"/>
            <person name="Nozu R"/>
            <person name="Adachi N"/>
            <person name="Nishimura O"/>
            <person name="Nakagawa R"/>
            <person name="Tanegashima C"/>
            <person name="Kiyatake I"/>
            <person name="Matsumoto R"/>
            <person name="Murakumo K"/>
            <person name="Nishida K"/>
            <person name="Terakita A"/>
            <person name="Kuratani S"/>
            <person name="Sato K"/>
            <person name="Hyodo S Kuraku.S."/>
        </authorList>
    </citation>
    <scope>NUCLEOTIDE SEQUENCE [LARGE SCALE GENOMIC DNA]</scope>
</reference>
<name>A0A401RZH2_CHIPU</name>
<accession>A0A401RZH2</accession>
<keyword evidence="2" id="KW-1185">Reference proteome</keyword>